<organism evidence="2 3">
    <name type="scientific">Scophthalmus maximus</name>
    <name type="common">Turbot</name>
    <name type="synonym">Psetta maxima</name>
    <dbReference type="NCBI Taxonomy" id="52904"/>
    <lineage>
        <taxon>Eukaryota</taxon>
        <taxon>Metazoa</taxon>
        <taxon>Chordata</taxon>
        <taxon>Craniata</taxon>
        <taxon>Vertebrata</taxon>
        <taxon>Euteleostomi</taxon>
        <taxon>Actinopterygii</taxon>
        <taxon>Neopterygii</taxon>
        <taxon>Teleostei</taxon>
        <taxon>Neoteleostei</taxon>
        <taxon>Acanthomorphata</taxon>
        <taxon>Carangaria</taxon>
        <taxon>Pleuronectiformes</taxon>
        <taxon>Pleuronectoidei</taxon>
        <taxon>Scophthalmidae</taxon>
        <taxon>Scophthalmus</taxon>
    </lineage>
</organism>
<accession>A0A2U9B5Z5</accession>
<reference evidence="2 3" key="1">
    <citation type="submission" date="2017-12" db="EMBL/GenBank/DDBJ databases">
        <title>Integrating genomic resources of turbot (Scophthalmus maximus) in depth evaluation of genetic and physical mapping variation across individuals.</title>
        <authorList>
            <person name="Martinez P."/>
        </authorList>
    </citation>
    <scope>NUCLEOTIDE SEQUENCE [LARGE SCALE GENOMIC DNA]</scope>
</reference>
<keyword evidence="3" id="KW-1185">Reference proteome</keyword>
<dbReference type="Proteomes" id="UP000246464">
    <property type="component" value="Chromosome 3"/>
</dbReference>
<name>A0A2U9B5Z5_SCOMX</name>
<feature type="region of interest" description="Disordered" evidence="1">
    <location>
        <begin position="38"/>
        <end position="82"/>
    </location>
</feature>
<feature type="compositionally biased region" description="Basic and acidic residues" evidence="1">
    <location>
        <begin position="55"/>
        <end position="82"/>
    </location>
</feature>
<evidence type="ECO:0000313" key="2">
    <source>
        <dbReference type="EMBL" id="AWO99346.1"/>
    </source>
</evidence>
<dbReference type="EMBL" id="CP026245">
    <property type="protein sequence ID" value="AWO99346.1"/>
    <property type="molecule type" value="Genomic_DNA"/>
</dbReference>
<gene>
    <name evidence="2" type="ORF">SMAX5B_000656</name>
</gene>
<sequence>MHCNITQHPVTARTGRRRGSVALCSGMSRVTVTFTGRRIDQHSNATRGASYGGVRSERGADGSHRDITDKSQRRDASRRDVRFPPRSGEIFETERVIHVTRCRETE</sequence>
<evidence type="ECO:0000313" key="3">
    <source>
        <dbReference type="Proteomes" id="UP000246464"/>
    </source>
</evidence>
<proteinExistence type="predicted"/>
<evidence type="ECO:0000256" key="1">
    <source>
        <dbReference type="SAM" id="MobiDB-lite"/>
    </source>
</evidence>
<dbReference type="AlphaFoldDB" id="A0A2U9B5Z5"/>
<protein>
    <submittedName>
        <fullName evidence="2">Uncharacterized protein</fullName>
    </submittedName>
</protein>